<organism evidence="1">
    <name type="scientific">marine sediment metagenome</name>
    <dbReference type="NCBI Taxonomy" id="412755"/>
    <lineage>
        <taxon>unclassified sequences</taxon>
        <taxon>metagenomes</taxon>
        <taxon>ecological metagenomes</taxon>
    </lineage>
</organism>
<dbReference type="EMBL" id="LAZR01029046">
    <property type="protein sequence ID" value="KKL60749.1"/>
    <property type="molecule type" value="Genomic_DNA"/>
</dbReference>
<gene>
    <name evidence="1" type="ORF">LCGC14_2202200</name>
</gene>
<reference evidence="1" key="1">
    <citation type="journal article" date="2015" name="Nature">
        <title>Complex archaea that bridge the gap between prokaryotes and eukaryotes.</title>
        <authorList>
            <person name="Spang A."/>
            <person name="Saw J.H."/>
            <person name="Jorgensen S.L."/>
            <person name="Zaremba-Niedzwiedzka K."/>
            <person name="Martijn J."/>
            <person name="Lind A.E."/>
            <person name="van Eijk R."/>
            <person name="Schleper C."/>
            <person name="Guy L."/>
            <person name="Ettema T.J."/>
        </authorList>
    </citation>
    <scope>NUCLEOTIDE SEQUENCE</scope>
</reference>
<proteinExistence type="predicted"/>
<dbReference type="AlphaFoldDB" id="A0A0F9DGK1"/>
<name>A0A0F9DGK1_9ZZZZ</name>
<accession>A0A0F9DGK1</accession>
<sequence>MKQNRLLFQNSIITIEREYIEPETWLNWVCQPVHIGEQWQLYLWNGLLSITINFSKKLIQPKYKRYIR</sequence>
<comment type="caution">
    <text evidence="1">The sequence shown here is derived from an EMBL/GenBank/DDBJ whole genome shotgun (WGS) entry which is preliminary data.</text>
</comment>
<evidence type="ECO:0000313" key="1">
    <source>
        <dbReference type="EMBL" id="KKL60749.1"/>
    </source>
</evidence>
<protein>
    <submittedName>
        <fullName evidence="1">Uncharacterized protein</fullName>
    </submittedName>
</protein>